<dbReference type="VEuPathDB" id="FungiDB:PYU1_G004274"/>
<accession>K3WH43</accession>
<dbReference type="AlphaFoldDB" id="K3WH43"/>
<dbReference type="HOGENOM" id="CLU_1910851_0_0_1"/>
<reference evidence="2" key="2">
    <citation type="submission" date="2010-04" db="EMBL/GenBank/DDBJ databases">
        <authorList>
            <person name="Buell R."/>
            <person name="Hamilton J."/>
            <person name="Hostetler J."/>
        </authorList>
    </citation>
    <scope>NUCLEOTIDE SEQUENCE [LARGE SCALE GENOMIC DNA]</scope>
    <source>
        <strain evidence="2">DAOM:BR144</strain>
    </source>
</reference>
<dbReference type="InParanoid" id="K3WH43"/>
<dbReference type="Proteomes" id="UP000019132">
    <property type="component" value="Unassembled WGS sequence"/>
</dbReference>
<name>K3WH43_GLOUD</name>
<evidence type="ECO:0000313" key="2">
    <source>
        <dbReference type="Proteomes" id="UP000019132"/>
    </source>
</evidence>
<proteinExistence type="predicted"/>
<keyword evidence="2" id="KW-1185">Reference proteome</keyword>
<dbReference type="EMBL" id="GL376567">
    <property type="status" value="NOT_ANNOTATED_CDS"/>
    <property type="molecule type" value="Genomic_DNA"/>
</dbReference>
<evidence type="ECO:0000313" key="1">
    <source>
        <dbReference type="EnsemblProtists" id="PYU1_T004284"/>
    </source>
</evidence>
<sequence>MENYRVVIREKNLKLKSAKVSKSLAGVVVIVVALAAVDAAGEGEDAIADAPKAPNESKPLLLVAELAGDGVAKSTAASLAASKPPNALSNPVVVAAVDENDDEVEVLNWTQEMNGPEAENRVQCRYYCYSWTD</sequence>
<reference evidence="2" key="1">
    <citation type="journal article" date="2010" name="Genome Biol.">
        <title>Genome sequence of the necrotrophic plant pathogen Pythium ultimum reveals original pathogenicity mechanisms and effector repertoire.</title>
        <authorList>
            <person name="Levesque C.A."/>
            <person name="Brouwer H."/>
            <person name="Cano L."/>
            <person name="Hamilton J.P."/>
            <person name="Holt C."/>
            <person name="Huitema E."/>
            <person name="Raffaele S."/>
            <person name="Robideau G.P."/>
            <person name="Thines M."/>
            <person name="Win J."/>
            <person name="Zerillo M.M."/>
            <person name="Beakes G.W."/>
            <person name="Boore J.L."/>
            <person name="Busam D."/>
            <person name="Dumas B."/>
            <person name="Ferriera S."/>
            <person name="Fuerstenberg S.I."/>
            <person name="Gachon C.M."/>
            <person name="Gaulin E."/>
            <person name="Govers F."/>
            <person name="Grenville-Briggs L."/>
            <person name="Horner N."/>
            <person name="Hostetler J."/>
            <person name="Jiang R.H."/>
            <person name="Johnson J."/>
            <person name="Krajaejun T."/>
            <person name="Lin H."/>
            <person name="Meijer H.J."/>
            <person name="Moore B."/>
            <person name="Morris P."/>
            <person name="Phuntmart V."/>
            <person name="Puiu D."/>
            <person name="Shetty J."/>
            <person name="Stajich J.E."/>
            <person name="Tripathy S."/>
            <person name="Wawra S."/>
            <person name="van West P."/>
            <person name="Whitty B.R."/>
            <person name="Coutinho P.M."/>
            <person name="Henrissat B."/>
            <person name="Martin F."/>
            <person name="Thomas P.D."/>
            <person name="Tyler B.M."/>
            <person name="De Vries R.P."/>
            <person name="Kamoun S."/>
            <person name="Yandell M."/>
            <person name="Tisserat N."/>
            <person name="Buell C.R."/>
        </authorList>
    </citation>
    <scope>NUCLEOTIDE SEQUENCE</scope>
    <source>
        <strain evidence="2">DAOM:BR144</strain>
    </source>
</reference>
<organism evidence="1 2">
    <name type="scientific">Globisporangium ultimum (strain ATCC 200006 / CBS 805.95 / DAOM BR144)</name>
    <name type="common">Pythium ultimum</name>
    <dbReference type="NCBI Taxonomy" id="431595"/>
    <lineage>
        <taxon>Eukaryota</taxon>
        <taxon>Sar</taxon>
        <taxon>Stramenopiles</taxon>
        <taxon>Oomycota</taxon>
        <taxon>Peronosporomycetes</taxon>
        <taxon>Pythiales</taxon>
        <taxon>Pythiaceae</taxon>
        <taxon>Globisporangium</taxon>
    </lineage>
</organism>
<protein>
    <submittedName>
        <fullName evidence="1">Uncharacterized protein</fullName>
    </submittedName>
</protein>
<dbReference type="EnsemblProtists" id="PYU1_T004284">
    <property type="protein sequence ID" value="PYU1_T004284"/>
    <property type="gene ID" value="PYU1_G004274"/>
</dbReference>
<reference evidence="1" key="3">
    <citation type="submission" date="2015-02" db="UniProtKB">
        <authorList>
            <consortium name="EnsemblProtists"/>
        </authorList>
    </citation>
    <scope>IDENTIFICATION</scope>
    <source>
        <strain evidence="1">DAOM BR144</strain>
    </source>
</reference>